<dbReference type="GO" id="GO:0005524">
    <property type="term" value="F:ATP binding"/>
    <property type="evidence" value="ECO:0007669"/>
    <property type="project" value="UniProtKB-UniRule"/>
</dbReference>
<dbReference type="GO" id="GO:0002229">
    <property type="term" value="P:defense response to oomycetes"/>
    <property type="evidence" value="ECO:0007669"/>
    <property type="project" value="UniProtKB-ARBA"/>
</dbReference>
<evidence type="ECO:0000256" key="17">
    <source>
        <dbReference type="ARBA" id="ARBA00023170"/>
    </source>
</evidence>
<evidence type="ECO:0000256" key="3">
    <source>
        <dbReference type="ARBA" id="ARBA00008536"/>
    </source>
</evidence>
<evidence type="ECO:0000256" key="2">
    <source>
        <dbReference type="ARBA" id="ARBA00007606"/>
    </source>
</evidence>
<name>A0A8J4QXJ9_9ROSI</name>
<comment type="caution">
    <text evidence="23">The sequence shown here is derived from an EMBL/GenBank/DDBJ whole genome shotgun (WGS) entry which is preliminary data.</text>
</comment>
<feature type="binding site" evidence="21">
    <location>
        <position position="724"/>
    </location>
    <ligand>
        <name>ATP</name>
        <dbReference type="ChEBI" id="CHEBI:30616"/>
    </ligand>
</feature>
<dbReference type="InterPro" id="IPR013320">
    <property type="entry name" value="ConA-like_dom_sf"/>
</dbReference>
<dbReference type="Gene3D" id="3.30.200.20">
    <property type="entry name" value="Phosphorylase Kinase, domain 1"/>
    <property type="match status" value="2"/>
</dbReference>
<feature type="domain" description="Protein kinase" evidence="22">
    <location>
        <begin position="695"/>
        <end position="941"/>
    </location>
</feature>
<keyword evidence="15" id="KW-1133">Transmembrane helix</keyword>
<evidence type="ECO:0000256" key="21">
    <source>
        <dbReference type="PROSITE-ProRule" id="PRU10141"/>
    </source>
</evidence>
<comment type="catalytic activity">
    <reaction evidence="19">
        <text>L-threonyl-[protein] + ATP = O-phospho-L-threonyl-[protein] + ADP + H(+)</text>
        <dbReference type="Rhea" id="RHEA:46608"/>
        <dbReference type="Rhea" id="RHEA-COMP:11060"/>
        <dbReference type="Rhea" id="RHEA-COMP:11605"/>
        <dbReference type="ChEBI" id="CHEBI:15378"/>
        <dbReference type="ChEBI" id="CHEBI:30013"/>
        <dbReference type="ChEBI" id="CHEBI:30616"/>
        <dbReference type="ChEBI" id="CHEBI:61977"/>
        <dbReference type="ChEBI" id="CHEBI:456216"/>
        <dbReference type="EC" id="2.7.11.1"/>
    </reaction>
</comment>
<evidence type="ECO:0000313" key="24">
    <source>
        <dbReference type="Proteomes" id="UP000737018"/>
    </source>
</evidence>
<evidence type="ECO:0000256" key="11">
    <source>
        <dbReference type="ARBA" id="ARBA00022734"/>
    </source>
</evidence>
<evidence type="ECO:0000256" key="12">
    <source>
        <dbReference type="ARBA" id="ARBA00022741"/>
    </source>
</evidence>
<comment type="catalytic activity">
    <reaction evidence="20">
        <text>L-seryl-[protein] + ATP = O-phospho-L-seryl-[protein] + ADP + H(+)</text>
        <dbReference type="Rhea" id="RHEA:17989"/>
        <dbReference type="Rhea" id="RHEA-COMP:9863"/>
        <dbReference type="Rhea" id="RHEA-COMP:11604"/>
        <dbReference type="ChEBI" id="CHEBI:15378"/>
        <dbReference type="ChEBI" id="CHEBI:29999"/>
        <dbReference type="ChEBI" id="CHEBI:30616"/>
        <dbReference type="ChEBI" id="CHEBI:83421"/>
        <dbReference type="ChEBI" id="CHEBI:456216"/>
        <dbReference type="EC" id="2.7.11.1"/>
    </reaction>
</comment>
<evidence type="ECO:0000256" key="16">
    <source>
        <dbReference type="ARBA" id="ARBA00023136"/>
    </source>
</evidence>
<dbReference type="GO" id="GO:0004674">
    <property type="term" value="F:protein serine/threonine kinase activity"/>
    <property type="evidence" value="ECO:0007669"/>
    <property type="project" value="UniProtKB-KW"/>
</dbReference>
<dbReference type="InterPro" id="IPR000719">
    <property type="entry name" value="Prot_kinase_dom"/>
</dbReference>
<keyword evidence="24" id="KW-1185">Reference proteome</keyword>
<evidence type="ECO:0000256" key="13">
    <source>
        <dbReference type="ARBA" id="ARBA00022777"/>
    </source>
</evidence>
<dbReference type="EMBL" id="JRKL02003533">
    <property type="protein sequence ID" value="KAF3954954.1"/>
    <property type="molecule type" value="Genomic_DNA"/>
</dbReference>
<evidence type="ECO:0000256" key="7">
    <source>
        <dbReference type="ARBA" id="ARBA00022527"/>
    </source>
</evidence>
<keyword evidence="8" id="KW-0808">Transferase</keyword>
<keyword evidence="18" id="KW-0325">Glycoprotein</keyword>
<evidence type="ECO:0000313" key="23">
    <source>
        <dbReference type="EMBL" id="KAF3954954.1"/>
    </source>
</evidence>
<evidence type="ECO:0000256" key="15">
    <source>
        <dbReference type="ARBA" id="ARBA00022989"/>
    </source>
</evidence>
<dbReference type="PROSITE" id="PS00107">
    <property type="entry name" value="PROTEIN_KINASE_ATP"/>
    <property type="match status" value="2"/>
</dbReference>
<evidence type="ECO:0000256" key="4">
    <source>
        <dbReference type="ARBA" id="ARBA00010217"/>
    </source>
</evidence>
<dbReference type="InterPro" id="IPR001220">
    <property type="entry name" value="Legume_lectin_dom"/>
</dbReference>
<keyword evidence="11" id="KW-0430">Lectin</keyword>
<dbReference type="SUPFAM" id="SSF56112">
    <property type="entry name" value="Protein kinase-like (PK-like)"/>
    <property type="match status" value="2"/>
</dbReference>
<dbReference type="Gene3D" id="2.60.120.200">
    <property type="match status" value="1"/>
</dbReference>
<feature type="non-terminal residue" evidence="23">
    <location>
        <position position="999"/>
    </location>
</feature>
<dbReference type="PANTHER" id="PTHR27007">
    <property type="match status" value="1"/>
</dbReference>
<dbReference type="FunFam" id="2.60.120.200:FF:000086">
    <property type="entry name" value="L-type lectin-domain containing receptor kinase S.4"/>
    <property type="match status" value="1"/>
</dbReference>
<evidence type="ECO:0000256" key="9">
    <source>
        <dbReference type="ARBA" id="ARBA00022692"/>
    </source>
</evidence>
<keyword evidence="6" id="KW-1003">Cell membrane</keyword>
<dbReference type="InterPro" id="IPR011009">
    <property type="entry name" value="Kinase-like_dom_sf"/>
</dbReference>
<reference evidence="23" key="1">
    <citation type="submission" date="2020-03" db="EMBL/GenBank/DDBJ databases">
        <title>Castanea mollissima Vanexum genome sequencing.</title>
        <authorList>
            <person name="Staton M."/>
        </authorList>
    </citation>
    <scope>NUCLEOTIDE SEQUENCE</scope>
    <source>
        <tissue evidence="23">Leaf</tissue>
    </source>
</reference>
<feature type="domain" description="Protein kinase" evidence="22">
    <location>
        <begin position="56"/>
        <end position="327"/>
    </location>
</feature>
<comment type="similarity">
    <text evidence="3">In the N-terminal section; belongs to the leguminous lectin family.</text>
</comment>
<organism evidence="23 24">
    <name type="scientific">Castanea mollissima</name>
    <name type="common">Chinese chestnut</name>
    <dbReference type="NCBI Taxonomy" id="60419"/>
    <lineage>
        <taxon>Eukaryota</taxon>
        <taxon>Viridiplantae</taxon>
        <taxon>Streptophyta</taxon>
        <taxon>Embryophyta</taxon>
        <taxon>Tracheophyta</taxon>
        <taxon>Spermatophyta</taxon>
        <taxon>Magnoliopsida</taxon>
        <taxon>eudicotyledons</taxon>
        <taxon>Gunneridae</taxon>
        <taxon>Pentapetalae</taxon>
        <taxon>rosids</taxon>
        <taxon>fabids</taxon>
        <taxon>Fagales</taxon>
        <taxon>Fagaceae</taxon>
        <taxon>Castanea</taxon>
    </lineage>
</organism>
<keyword evidence="12 21" id="KW-0547">Nucleotide-binding</keyword>
<evidence type="ECO:0000259" key="22">
    <source>
        <dbReference type="PROSITE" id="PS50011"/>
    </source>
</evidence>
<evidence type="ECO:0000256" key="10">
    <source>
        <dbReference type="ARBA" id="ARBA00022729"/>
    </source>
</evidence>
<keyword evidence="10" id="KW-0732">Signal</keyword>
<dbReference type="Pfam" id="PF00139">
    <property type="entry name" value="Lectin_legB"/>
    <property type="match status" value="1"/>
</dbReference>
<dbReference type="GO" id="GO:0042742">
    <property type="term" value="P:defense response to bacterium"/>
    <property type="evidence" value="ECO:0007669"/>
    <property type="project" value="UniProtKB-ARBA"/>
</dbReference>
<dbReference type="InterPro" id="IPR050528">
    <property type="entry name" value="L-type_Lectin-RKs"/>
</dbReference>
<dbReference type="PROSITE" id="PS50011">
    <property type="entry name" value="PROTEIN_KINASE_DOM"/>
    <property type="match status" value="2"/>
</dbReference>
<accession>A0A8J4QXJ9</accession>
<comment type="subcellular location">
    <subcellularLocation>
        <location evidence="1">Cell membrane</location>
        <topology evidence="1">Single-pass type I membrane protein</topology>
    </subcellularLocation>
</comment>
<evidence type="ECO:0000256" key="8">
    <source>
        <dbReference type="ARBA" id="ARBA00022679"/>
    </source>
</evidence>
<keyword evidence="13" id="KW-0418">Kinase</keyword>
<evidence type="ECO:0000256" key="1">
    <source>
        <dbReference type="ARBA" id="ARBA00004251"/>
    </source>
</evidence>
<keyword evidence="7" id="KW-0723">Serine/threonine-protein kinase</keyword>
<evidence type="ECO:0000256" key="18">
    <source>
        <dbReference type="ARBA" id="ARBA00023180"/>
    </source>
</evidence>
<dbReference type="EC" id="2.7.11.1" evidence="5"/>
<keyword evidence="9" id="KW-0812">Transmembrane</keyword>
<evidence type="ECO:0000256" key="5">
    <source>
        <dbReference type="ARBA" id="ARBA00012513"/>
    </source>
</evidence>
<keyword evidence="14 21" id="KW-0067">ATP-binding</keyword>
<dbReference type="GO" id="GO:0030246">
    <property type="term" value="F:carbohydrate binding"/>
    <property type="evidence" value="ECO:0007669"/>
    <property type="project" value="UniProtKB-KW"/>
</dbReference>
<proteinExistence type="inferred from homology"/>
<dbReference type="OrthoDB" id="543442at2759"/>
<gene>
    <name evidence="23" type="ORF">CMV_019775</name>
</gene>
<dbReference type="SMART" id="SM00220">
    <property type="entry name" value="S_TKc"/>
    <property type="match status" value="2"/>
</dbReference>
<protein>
    <recommendedName>
        <fullName evidence="5">non-specific serine/threonine protein kinase</fullName>
        <ecNumber evidence="5">2.7.11.1</ecNumber>
    </recommendedName>
</protein>
<dbReference type="AlphaFoldDB" id="A0A8J4QXJ9"/>
<dbReference type="Gene3D" id="1.10.510.10">
    <property type="entry name" value="Transferase(Phosphotransferase) domain 1"/>
    <property type="match status" value="2"/>
</dbReference>
<dbReference type="Proteomes" id="UP000737018">
    <property type="component" value="Unassembled WGS sequence"/>
</dbReference>
<evidence type="ECO:0000256" key="6">
    <source>
        <dbReference type="ARBA" id="ARBA00022475"/>
    </source>
</evidence>
<keyword evidence="17" id="KW-0675">Receptor</keyword>
<feature type="binding site" evidence="21">
    <location>
        <position position="85"/>
    </location>
    <ligand>
        <name>ATP</name>
        <dbReference type="ChEBI" id="CHEBI:30616"/>
    </ligand>
</feature>
<dbReference type="GO" id="GO:0005886">
    <property type="term" value="C:plasma membrane"/>
    <property type="evidence" value="ECO:0007669"/>
    <property type="project" value="UniProtKB-SubCell"/>
</dbReference>
<dbReference type="FunFam" id="1.10.510.10:FF:000240">
    <property type="entry name" value="Lectin-domain containing receptor kinase A4.3"/>
    <property type="match status" value="1"/>
</dbReference>
<dbReference type="PROSITE" id="PS00108">
    <property type="entry name" value="PROTEIN_KINASE_ST"/>
    <property type="match status" value="2"/>
</dbReference>
<evidence type="ECO:0000256" key="20">
    <source>
        <dbReference type="ARBA" id="ARBA00048679"/>
    </source>
</evidence>
<evidence type="ECO:0000256" key="14">
    <source>
        <dbReference type="ARBA" id="ARBA00022840"/>
    </source>
</evidence>
<comment type="similarity">
    <text evidence="4">In the C-terminal section; belongs to the protein kinase superfamily. Ser/Thr protein kinase family.</text>
</comment>
<dbReference type="InterPro" id="IPR008271">
    <property type="entry name" value="Ser/Thr_kinase_AS"/>
</dbReference>
<dbReference type="FunFam" id="1.10.510.10:FF:000108">
    <property type="entry name" value="L-type lectin-domain containing receptor kinase S.4"/>
    <property type="match status" value="1"/>
</dbReference>
<keyword evidence="16" id="KW-0472">Membrane</keyword>
<dbReference type="InterPro" id="IPR017441">
    <property type="entry name" value="Protein_kinase_ATP_BS"/>
</dbReference>
<sequence length="999" mass="111649">YLWQVITAVTNQNYNSKCKGNLAFTETNFTAAACFEVEYGARRFKYSELFSATHGFGDKNIIGSGGFGIVYRGLVPSIGIEVAIKRVANYSCQGMKEFVAEITSMGCLRHRNLVQLHGWCRRQDKLLLVYNFVPNGSLDKLLFDSEEQRKILTWKQRYKILISVAQALLYLHEESEQMVVHRDIKPSNVLIDANLNARLGDFGLARAYKHGINPQTTHIVGTLGYIAPEFTRTGKATTSTNVYSYGLLLLEVAYEVELVLVLGLLSSLRNPDNRPSMRRILQILLGDASLPPLPSDIHLDESRVMEFSNDSDPSSYRMTSSLSSSFTSFDKVVAMRLIKTIWIGWDSFSLVEKYMGLKNISGSVGSEIDFVHNGFLQANLSLDGASYVRSNGLLVITNDSTKVLGHAIYPSPLQFKQTKNNNKSTVLTFSTNFVFSIVPKYPDLGGHGLAFVLMSTKELNDCLPTQFLGLPYNNTTNQFSTPTLAAEFDTVQSSDFQDINDNHVGIDISSLVSNISKPAAYYNSTSINDKNTIFLKSGHPIQVWIDYNSQEMLINLSISPLGMPMADRPLISYPVDLSLVIDDYMYVGFSAATGAISATHNVHGWSFRIGGRAQDLDPLKLPSLLNAGAEKVVQRKGFELVITLASITIVILVIAGAFHVLHKVRNESEILEEWEIEYGAHRFRYSELFFATRGFAERNLIGSGGFGKVYRGVIPSTGLEVAIKRVAQDSNELLLVYDYVPCGSLNKLFFDNDHQKKKILTWEKRYKILIGVAQALLYLHEECDQRVVHRDVKPNNVLIDANLDARLGDFGLARIYEHGNNSQTTHIVGTLGYMAPELTWTGKATTSTDVYSYGILMLEVACGRRQLEPQKNAVELLLIDWVRELHSKEEITKAVDPTLDDYILHEVKLVLSLGLLCSHPHPNCRPNMRRIVQFLLGDASLPPLPLDIHLQIPRAMMEHWDVSLDDSDPSYSRMTTFKSNSSTSFDRKVSVNQGTGVTF</sequence>
<dbReference type="Pfam" id="PF00069">
    <property type="entry name" value="Pkinase"/>
    <property type="match status" value="2"/>
</dbReference>
<evidence type="ECO:0000256" key="19">
    <source>
        <dbReference type="ARBA" id="ARBA00047899"/>
    </source>
</evidence>
<dbReference type="CDD" id="cd06899">
    <property type="entry name" value="lectin_legume_LecRK_Arcelin_ConA"/>
    <property type="match status" value="1"/>
</dbReference>
<dbReference type="SUPFAM" id="SSF49899">
    <property type="entry name" value="Concanavalin A-like lectins/glucanases"/>
    <property type="match status" value="1"/>
</dbReference>
<comment type="similarity">
    <text evidence="2">Belongs to the leguminous lectin family.</text>
</comment>